<dbReference type="Gene3D" id="3.90.79.10">
    <property type="entry name" value="Nucleoside Triphosphate Pyrophosphohydrolase"/>
    <property type="match status" value="1"/>
</dbReference>
<dbReference type="Proteomes" id="UP000271098">
    <property type="component" value="Unassembled WGS sequence"/>
</dbReference>
<keyword evidence="8" id="KW-1185">Reference proteome</keyword>
<sequence>MSSYSTRRMGDVVRAAGMLVYRRSGGKFEYLLLQASYPPYHWTPPKGHVDPGEDEWAAALRETREEAGIAADSLDVHEDFAEVLKYVVKKSDRYGAEVNKQKTVKYWLARLKDGNSIQLSGEHQKIKWAALDEAIVVAQYKEMADLLRKAEDYLAHRK</sequence>
<dbReference type="OrthoDB" id="276276at2759"/>
<evidence type="ECO:0000313" key="8">
    <source>
        <dbReference type="Proteomes" id="UP000271098"/>
    </source>
</evidence>
<dbReference type="GO" id="GO:0006754">
    <property type="term" value="P:ATP biosynthetic process"/>
    <property type="evidence" value="ECO:0007669"/>
    <property type="project" value="TreeGrafter"/>
</dbReference>
<dbReference type="SUPFAM" id="SSF55811">
    <property type="entry name" value="Nudix"/>
    <property type="match status" value="1"/>
</dbReference>
<proteinExistence type="inferred from homology"/>
<dbReference type="PANTHER" id="PTHR21340:SF0">
    <property type="entry name" value="BIS(5'-NUCLEOSYL)-TETRAPHOSPHATASE [ASYMMETRICAL]"/>
    <property type="match status" value="1"/>
</dbReference>
<organism evidence="9">
    <name type="scientific">Gongylonema pulchrum</name>
    <dbReference type="NCBI Taxonomy" id="637853"/>
    <lineage>
        <taxon>Eukaryota</taxon>
        <taxon>Metazoa</taxon>
        <taxon>Ecdysozoa</taxon>
        <taxon>Nematoda</taxon>
        <taxon>Chromadorea</taxon>
        <taxon>Rhabditida</taxon>
        <taxon>Spirurina</taxon>
        <taxon>Spiruromorpha</taxon>
        <taxon>Spiruroidea</taxon>
        <taxon>Gongylonematidae</taxon>
        <taxon>Gongylonema</taxon>
    </lineage>
</organism>
<dbReference type="InterPro" id="IPR003565">
    <property type="entry name" value="Tetra_PHTase"/>
</dbReference>
<dbReference type="EMBL" id="UYRT01088773">
    <property type="protein sequence ID" value="VDN34121.1"/>
    <property type="molecule type" value="Genomic_DNA"/>
</dbReference>
<evidence type="ECO:0000259" key="6">
    <source>
        <dbReference type="PROSITE" id="PS51462"/>
    </source>
</evidence>
<name>A0A183EF33_9BILA</name>
<accession>A0A183EF33</accession>
<dbReference type="GO" id="GO:0004081">
    <property type="term" value="F:bis(5'-nucleosyl)-tetraphosphatase (asymmetrical) activity"/>
    <property type="evidence" value="ECO:0007669"/>
    <property type="project" value="TreeGrafter"/>
</dbReference>
<evidence type="ECO:0000313" key="9">
    <source>
        <dbReference type="WBParaSite" id="GPUH_0001959901-mRNA-1"/>
    </source>
</evidence>
<dbReference type="AlphaFoldDB" id="A0A183EF33"/>
<gene>
    <name evidence="7" type="ORF">GPUH_LOCUS19574</name>
</gene>
<dbReference type="WBParaSite" id="GPUH_0001959901-mRNA-1">
    <property type="protein sequence ID" value="GPUH_0001959901-mRNA-1"/>
    <property type="gene ID" value="GPUH_0001959901"/>
</dbReference>
<reference evidence="7 8" key="2">
    <citation type="submission" date="2018-11" db="EMBL/GenBank/DDBJ databases">
        <authorList>
            <consortium name="Pathogen Informatics"/>
        </authorList>
    </citation>
    <scope>NUCLEOTIDE SEQUENCE [LARGE SCALE GENOMIC DNA]</scope>
</reference>
<feature type="domain" description="Nudix hydrolase" evidence="6">
    <location>
        <begin position="11"/>
        <end position="151"/>
    </location>
</feature>
<dbReference type="InterPro" id="IPR020084">
    <property type="entry name" value="NUDIX_hydrolase_CS"/>
</dbReference>
<dbReference type="InterPro" id="IPR015797">
    <property type="entry name" value="NUDIX_hydrolase-like_dom_sf"/>
</dbReference>
<reference evidence="9" key="1">
    <citation type="submission" date="2016-06" db="UniProtKB">
        <authorList>
            <consortium name="WormBaseParasite"/>
        </authorList>
    </citation>
    <scope>IDENTIFICATION</scope>
</reference>
<keyword evidence="3" id="KW-0547">Nucleotide-binding</keyword>
<dbReference type="CDD" id="cd03428">
    <property type="entry name" value="NUDIX_Ap4A_Nudt2"/>
    <property type="match status" value="1"/>
</dbReference>
<dbReference type="Pfam" id="PF00293">
    <property type="entry name" value="NUDIX"/>
    <property type="match status" value="1"/>
</dbReference>
<dbReference type="GO" id="GO:0006167">
    <property type="term" value="P:AMP biosynthetic process"/>
    <property type="evidence" value="ECO:0007669"/>
    <property type="project" value="TreeGrafter"/>
</dbReference>
<evidence type="ECO:0000313" key="7">
    <source>
        <dbReference type="EMBL" id="VDN34121.1"/>
    </source>
</evidence>
<dbReference type="PROSITE" id="PS51462">
    <property type="entry name" value="NUDIX"/>
    <property type="match status" value="1"/>
</dbReference>
<dbReference type="InterPro" id="IPR000086">
    <property type="entry name" value="NUDIX_hydrolase_dom"/>
</dbReference>
<dbReference type="InterPro" id="IPR051325">
    <property type="entry name" value="Nudix_hydrolase_domain"/>
</dbReference>
<protein>
    <recommendedName>
        <fullName evidence="2">Bis(5'-nucleosyl)-tetraphosphatase [asymmetrical]</fullName>
    </recommendedName>
    <alternativeName>
        <fullName evidence="5">Diadenosine 5',5'''-P1,P4-tetraphosphate asymmetrical hydrolase</fullName>
    </alternativeName>
</protein>
<evidence type="ECO:0000256" key="5">
    <source>
        <dbReference type="ARBA" id="ARBA00032644"/>
    </source>
</evidence>
<dbReference type="GO" id="GO:0000166">
    <property type="term" value="F:nucleotide binding"/>
    <property type="evidence" value="ECO:0007669"/>
    <property type="project" value="UniProtKB-KW"/>
</dbReference>
<dbReference type="PANTHER" id="PTHR21340">
    <property type="entry name" value="DIADENOSINE 5,5-P1,P4-TETRAPHOSPHATE PYROPHOSPHOHYDROLASE MUTT"/>
    <property type="match status" value="1"/>
</dbReference>
<evidence type="ECO:0000256" key="4">
    <source>
        <dbReference type="ARBA" id="ARBA00022801"/>
    </source>
</evidence>
<evidence type="ECO:0000256" key="1">
    <source>
        <dbReference type="ARBA" id="ARBA00005582"/>
    </source>
</evidence>
<dbReference type="PROSITE" id="PS00893">
    <property type="entry name" value="NUDIX_BOX"/>
    <property type="match status" value="1"/>
</dbReference>
<comment type="similarity">
    <text evidence="1">Belongs to the Nudix hydrolase family.</text>
</comment>
<keyword evidence="4" id="KW-0378">Hydrolase</keyword>
<dbReference type="PRINTS" id="PR01405">
    <property type="entry name" value="TETRPHPHTASE"/>
</dbReference>
<evidence type="ECO:0000256" key="2">
    <source>
        <dbReference type="ARBA" id="ARBA00018911"/>
    </source>
</evidence>
<evidence type="ECO:0000256" key="3">
    <source>
        <dbReference type="ARBA" id="ARBA00022741"/>
    </source>
</evidence>